<evidence type="ECO:0000259" key="1">
    <source>
        <dbReference type="PROSITE" id="PS50043"/>
    </source>
</evidence>
<dbReference type="Proteomes" id="UP000234857">
    <property type="component" value="Unassembled WGS sequence"/>
</dbReference>
<feature type="domain" description="HTH luxR-type" evidence="1">
    <location>
        <begin position="1"/>
        <end position="40"/>
    </location>
</feature>
<dbReference type="Pfam" id="PF00196">
    <property type="entry name" value="GerE"/>
    <property type="match status" value="1"/>
</dbReference>
<dbReference type="GO" id="GO:0006355">
    <property type="term" value="P:regulation of DNA-templated transcription"/>
    <property type="evidence" value="ECO:0007669"/>
    <property type="project" value="InterPro"/>
</dbReference>
<dbReference type="SUPFAM" id="SSF46894">
    <property type="entry name" value="C-terminal effector domain of the bipartite response regulators"/>
    <property type="match status" value="1"/>
</dbReference>
<feature type="non-terminal residue" evidence="2">
    <location>
        <position position="1"/>
    </location>
</feature>
<gene>
    <name evidence="2" type="ORF">C0601_01655</name>
</gene>
<dbReference type="InterPro" id="IPR036388">
    <property type="entry name" value="WH-like_DNA-bd_sf"/>
</dbReference>
<proteinExistence type="predicted"/>
<dbReference type="AlphaFoldDB" id="A0A2N5ZLK6"/>
<protein>
    <submittedName>
        <fullName evidence="2">DNA-binding response regulator</fullName>
    </submittedName>
</protein>
<name>A0A2N5ZLK6_MUIH1</name>
<dbReference type="GO" id="GO:0003677">
    <property type="term" value="F:DNA binding"/>
    <property type="evidence" value="ECO:0007669"/>
    <property type="project" value="UniProtKB-KW"/>
</dbReference>
<sequence>EIATYTSISVHTVNVHRKNIMRKLGLHKQADLVRYAIKEGLVKL</sequence>
<evidence type="ECO:0000313" key="2">
    <source>
        <dbReference type="EMBL" id="PLX19587.1"/>
    </source>
</evidence>
<dbReference type="InterPro" id="IPR000792">
    <property type="entry name" value="Tscrpt_reg_LuxR_C"/>
</dbReference>
<organism evidence="2 3">
    <name type="scientific">Muiribacterium halophilum</name>
    <dbReference type="NCBI Taxonomy" id="2053465"/>
    <lineage>
        <taxon>Bacteria</taxon>
        <taxon>Candidatus Muiribacteriota</taxon>
        <taxon>Candidatus Muiribacteriia</taxon>
        <taxon>Candidatus Muiribacteriales</taxon>
        <taxon>Candidatus Muiribacteriaceae</taxon>
        <taxon>Candidatus Muiribacterium</taxon>
    </lineage>
</organism>
<dbReference type="Gene3D" id="1.10.10.10">
    <property type="entry name" value="Winged helix-like DNA-binding domain superfamily/Winged helix DNA-binding domain"/>
    <property type="match status" value="1"/>
</dbReference>
<dbReference type="PROSITE" id="PS50043">
    <property type="entry name" value="HTH_LUXR_2"/>
    <property type="match status" value="1"/>
</dbReference>
<comment type="caution">
    <text evidence="2">The sequence shown here is derived from an EMBL/GenBank/DDBJ whole genome shotgun (WGS) entry which is preliminary data.</text>
</comment>
<evidence type="ECO:0000313" key="3">
    <source>
        <dbReference type="Proteomes" id="UP000234857"/>
    </source>
</evidence>
<keyword evidence="2" id="KW-0238">DNA-binding</keyword>
<dbReference type="InterPro" id="IPR016032">
    <property type="entry name" value="Sig_transdc_resp-reg_C-effctor"/>
</dbReference>
<reference evidence="2 3" key="1">
    <citation type="submission" date="2017-11" db="EMBL/GenBank/DDBJ databases">
        <title>Genome-resolved metagenomics identifies genetic mobility, metabolic interactions, and unexpected diversity in perchlorate-reducing communities.</title>
        <authorList>
            <person name="Barnum T.P."/>
            <person name="Figueroa I.A."/>
            <person name="Carlstrom C.I."/>
            <person name="Lucas L.N."/>
            <person name="Engelbrektson A.L."/>
            <person name="Coates J.D."/>
        </authorList>
    </citation>
    <scope>NUCLEOTIDE SEQUENCE [LARGE SCALE GENOMIC DNA]</scope>
    <source>
        <strain evidence="2">BM706</strain>
    </source>
</reference>
<dbReference type="SMART" id="SM00421">
    <property type="entry name" value="HTH_LUXR"/>
    <property type="match status" value="1"/>
</dbReference>
<accession>A0A2N5ZLK6</accession>
<dbReference type="EMBL" id="PKTG01000025">
    <property type="protein sequence ID" value="PLX19587.1"/>
    <property type="molecule type" value="Genomic_DNA"/>
</dbReference>